<dbReference type="Pfam" id="PF01844">
    <property type="entry name" value="HNH"/>
    <property type="match status" value="1"/>
</dbReference>
<dbReference type="SMART" id="SM00507">
    <property type="entry name" value="HNHc"/>
    <property type="match status" value="1"/>
</dbReference>
<reference evidence="2 3" key="1">
    <citation type="submission" date="2016-06" db="EMBL/GenBank/DDBJ databases">
        <title>Draft Genome Sequence of Tenacibaculum soleae UCD-KL19.</title>
        <authorList>
            <person name="Eisen J.A."/>
            <person name="Coil D.A."/>
            <person name="Lujan K.M."/>
        </authorList>
    </citation>
    <scope>NUCLEOTIDE SEQUENCE [LARGE SCALE GENOMIC DNA]</scope>
    <source>
        <strain evidence="2 3">UCD-KL19</strain>
    </source>
</reference>
<feature type="domain" description="HNH nuclease" evidence="1">
    <location>
        <begin position="169"/>
        <end position="222"/>
    </location>
</feature>
<dbReference type="InterPro" id="IPR002711">
    <property type="entry name" value="HNH"/>
</dbReference>
<protein>
    <recommendedName>
        <fullName evidence="1">HNH nuclease domain-containing protein</fullName>
    </recommendedName>
</protein>
<dbReference type="GO" id="GO:0008270">
    <property type="term" value="F:zinc ion binding"/>
    <property type="evidence" value="ECO:0007669"/>
    <property type="project" value="InterPro"/>
</dbReference>
<accession>A0A1B9Y353</accession>
<dbReference type="Proteomes" id="UP000093186">
    <property type="component" value="Unassembled WGS sequence"/>
</dbReference>
<organism evidence="2 3">
    <name type="scientific">Tenacibaculum soleae</name>
    <dbReference type="NCBI Taxonomy" id="447689"/>
    <lineage>
        <taxon>Bacteria</taxon>
        <taxon>Pseudomonadati</taxon>
        <taxon>Bacteroidota</taxon>
        <taxon>Flavobacteriia</taxon>
        <taxon>Flavobacteriales</taxon>
        <taxon>Flavobacteriaceae</taxon>
        <taxon>Tenacibaculum</taxon>
    </lineage>
</organism>
<dbReference type="STRING" id="447689.BA195_05795"/>
<evidence type="ECO:0000313" key="3">
    <source>
        <dbReference type="Proteomes" id="UP000093186"/>
    </source>
</evidence>
<comment type="caution">
    <text evidence="2">The sequence shown here is derived from an EMBL/GenBank/DDBJ whole genome shotgun (WGS) entry which is preliminary data.</text>
</comment>
<evidence type="ECO:0000313" key="2">
    <source>
        <dbReference type="EMBL" id="OCK44196.1"/>
    </source>
</evidence>
<dbReference type="AlphaFoldDB" id="A0A1B9Y353"/>
<evidence type="ECO:0000259" key="1">
    <source>
        <dbReference type="SMART" id="SM00507"/>
    </source>
</evidence>
<dbReference type="EMBL" id="MAKX01000001">
    <property type="protein sequence ID" value="OCK44196.1"/>
    <property type="molecule type" value="Genomic_DNA"/>
</dbReference>
<dbReference type="RefSeq" id="WP_068703336.1">
    <property type="nucleotide sequence ID" value="NZ_MAKX01000001.1"/>
</dbReference>
<dbReference type="OrthoDB" id="1072451at2"/>
<sequence>MIYDFHKGDLAEYIKKLSLTEIKKNSNYFFEPIENINYSQVEREGNRFFYKKGEDAFMMFSYKYKTFILKNKKLPSFHVCNCRTIKEYSGFVFSSKMPVKVYCNDRKLELNELQKLPLCGNCVSESQRSFYKFLAKGKPWFDYVIEYANSNADIAKKTKKDGYVIMWKQISEAIREKAAYCCSNCNINLENEKYFLEVHHIDSDKKNNNYNNLKPLCVLCHATVNTNHLLNFKSEPFKVINFIEKNNGYIKANNLKSLQKWEKKNNTDTNKNYLTIKNSYE</sequence>
<name>A0A1B9Y353_9FLAO</name>
<keyword evidence="3" id="KW-1185">Reference proteome</keyword>
<dbReference type="InterPro" id="IPR003615">
    <property type="entry name" value="HNH_nuc"/>
</dbReference>
<gene>
    <name evidence="2" type="ORF">BA195_05795</name>
</gene>
<dbReference type="GO" id="GO:0003676">
    <property type="term" value="F:nucleic acid binding"/>
    <property type="evidence" value="ECO:0007669"/>
    <property type="project" value="InterPro"/>
</dbReference>
<dbReference type="GO" id="GO:0004519">
    <property type="term" value="F:endonuclease activity"/>
    <property type="evidence" value="ECO:0007669"/>
    <property type="project" value="InterPro"/>
</dbReference>
<proteinExistence type="predicted"/>